<dbReference type="FunFam" id="1.10.3430.10:FF:000008">
    <property type="entry name" value="Ammonium transporter"/>
    <property type="match status" value="1"/>
</dbReference>
<reference evidence="11" key="1">
    <citation type="submission" date="2023-06" db="EMBL/GenBank/DDBJ databases">
        <authorList>
            <person name="Delattre M."/>
        </authorList>
    </citation>
    <scope>NUCLEOTIDE SEQUENCE</scope>
    <source>
        <strain evidence="11">AF72</strain>
    </source>
</reference>
<dbReference type="PANTHER" id="PTHR11730:SF29">
    <property type="entry name" value="AMMONIUM TRANSPORTER 3-RELATED"/>
    <property type="match status" value="1"/>
</dbReference>
<dbReference type="Gene3D" id="1.10.3430.10">
    <property type="entry name" value="Ammonium transporter AmtB like domains"/>
    <property type="match status" value="1"/>
</dbReference>
<evidence type="ECO:0000256" key="9">
    <source>
        <dbReference type="SAM" id="MobiDB-lite"/>
    </source>
</evidence>
<keyword evidence="12" id="KW-1185">Reference proteome</keyword>
<feature type="transmembrane region" description="Helical" evidence="8">
    <location>
        <begin position="167"/>
        <end position="187"/>
    </location>
</feature>
<feature type="region of interest" description="Disordered" evidence="9">
    <location>
        <begin position="506"/>
        <end position="665"/>
    </location>
</feature>
<organism evidence="11 12">
    <name type="scientific">Mesorhabditis spiculigera</name>
    <dbReference type="NCBI Taxonomy" id="96644"/>
    <lineage>
        <taxon>Eukaryota</taxon>
        <taxon>Metazoa</taxon>
        <taxon>Ecdysozoa</taxon>
        <taxon>Nematoda</taxon>
        <taxon>Chromadorea</taxon>
        <taxon>Rhabditida</taxon>
        <taxon>Rhabditina</taxon>
        <taxon>Rhabditomorpha</taxon>
        <taxon>Rhabditoidea</taxon>
        <taxon>Rhabditidae</taxon>
        <taxon>Mesorhabditinae</taxon>
        <taxon>Mesorhabditis</taxon>
    </lineage>
</organism>
<evidence type="ECO:0000256" key="5">
    <source>
        <dbReference type="ARBA" id="ARBA00022989"/>
    </source>
</evidence>
<dbReference type="GO" id="GO:0097272">
    <property type="term" value="P:ammonium homeostasis"/>
    <property type="evidence" value="ECO:0007669"/>
    <property type="project" value="TreeGrafter"/>
</dbReference>
<keyword evidence="3 8" id="KW-0813">Transport</keyword>
<keyword evidence="5 8" id="KW-1133">Transmembrane helix</keyword>
<feature type="transmembrane region" description="Helical" evidence="8">
    <location>
        <begin position="360"/>
        <end position="378"/>
    </location>
</feature>
<dbReference type="NCBIfam" id="TIGR00836">
    <property type="entry name" value="amt"/>
    <property type="match status" value="1"/>
</dbReference>
<evidence type="ECO:0000313" key="12">
    <source>
        <dbReference type="Proteomes" id="UP001177023"/>
    </source>
</evidence>
<gene>
    <name evidence="11" type="ORF">MSPICULIGERA_LOCUS22203</name>
</gene>
<feature type="compositionally biased region" description="Pro residues" evidence="9">
    <location>
        <begin position="638"/>
        <end position="655"/>
    </location>
</feature>
<keyword evidence="7 8" id="KW-0924">Ammonia transport</keyword>
<proteinExistence type="inferred from homology"/>
<keyword evidence="4 8" id="KW-0812">Transmembrane</keyword>
<dbReference type="InterPro" id="IPR024041">
    <property type="entry name" value="NH4_transpt_AmtB-like_dom"/>
</dbReference>
<dbReference type="AlphaFoldDB" id="A0AA36DCG0"/>
<comment type="similarity">
    <text evidence="2 8">Belongs to the ammonia transporter channel (TC 1.A.11.2) family.</text>
</comment>
<feature type="transmembrane region" description="Helical" evidence="8">
    <location>
        <begin position="199"/>
        <end position="222"/>
    </location>
</feature>
<keyword evidence="6 8" id="KW-0472">Membrane</keyword>
<dbReference type="GO" id="GO:0008519">
    <property type="term" value="F:ammonium channel activity"/>
    <property type="evidence" value="ECO:0007669"/>
    <property type="project" value="InterPro"/>
</dbReference>
<evidence type="ECO:0000256" key="3">
    <source>
        <dbReference type="ARBA" id="ARBA00022448"/>
    </source>
</evidence>
<feature type="compositionally biased region" description="Low complexity" evidence="9">
    <location>
        <begin position="557"/>
        <end position="571"/>
    </location>
</feature>
<evidence type="ECO:0000259" key="10">
    <source>
        <dbReference type="Pfam" id="PF00909"/>
    </source>
</evidence>
<dbReference type="InterPro" id="IPR018047">
    <property type="entry name" value="Ammonium_transpt_CS"/>
</dbReference>
<feature type="transmembrane region" description="Helical" evidence="8">
    <location>
        <begin position="136"/>
        <end position="160"/>
    </location>
</feature>
<evidence type="ECO:0000256" key="6">
    <source>
        <dbReference type="ARBA" id="ARBA00023136"/>
    </source>
</evidence>
<feature type="transmembrane region" description="Helical" evidence="8">
    <location>
        <begin position="47"/>
        <end position="67"/>
    </location>
</feature>
<protein>
    <recommendedName>
        <fullName evidence="8">Ammonium transporter</fullName>
    </recommendedName>
</protein>
<feature type="compositionally biased region" description="Polar residues" evidence="9">
    <location>
        <begin position="546"/>
        <end position="555"/>
    </location>
</feature>
<feature type="domain" description="Ammonium transporter AmtB-like" evidence="10">
    <location>
        <begin position="48"/>
        <end position="453"/>
    </location>
</feature>
<dbReference type="InterPro" id="IPR029020">
    <property type="entry name" value="Ammonium/urea_transptr"/>
</dbReference>
<comment type="caution">
    <text evidence="11">The sequence shown here is derived from an EMBL/GenBank/DDBJ whole genome shotgun (WGS) entry which is preliminary data.</text>
</comment>
<evidence type="ECO:0000256" key="7">
    <source>
        <dbReference type="ARBA" id="ARBA00023177"/>
    </source>
</evidence>
<dbReference type="Pfam" id="PF00909">
    <property type="entry name" value="Ammonium_transp"/>
    <property type="match status" value="1"/>
</dbReference>
<feature type="transmembrane region" description="Helical" evidence="8">
    <location>
        <begin position="88"/>
        <end position="105"/>
    </location>
</feature>
<feature type="transmembrane region" description="Helical" evidence="8">
    <location>
        <begin position="277"/>
        <end position="297"/>
    </location>
</feature>
<sequence>MSLSSATPPTPTALAPPGERLSIVQIEHYAHDWDTSAETDKLFQDDAVWIITSSFIIFTMHSGFGLLESGSVSAKDEVNIMVKNVVDVVFGGVSYWAIGFGLSFGDYEPFRNSIVGFGKFFYDPSRTETSVNVEGWAYASFLFQLSLATTASTIVSGAVAERAKLKSYILLGCLVIIIQALPAHWIWDSKGIFFKLGVIDFAGCSAVHMVGGVIGLMATLYLKPRRNRFSEDAVSQMSSPTNALLGTFLLWWGWFGINAGSVWGITNGRWRLGARSAVATIMASIGGGSTSIMISFAKTKKLQVNFLINGILSSIVSITAMCAVARPWHALFIGSISSAFSILILPVLDRLHIDDPVGIVPIHLTSSIWGMLAVGIFAEQDRFLQSTSNQAGLLYGGGFHLLGIQLLCTVVVVVYSATTGLLALWLIDKSPLGLRVTDYEEQIGADVIEHGLAGTNIARYVVEKPLSTKTFLSVTKAVAKWKMLTKQKNKEKRKAAFLQKKEDGLRQRIVNGHGPRVAPLQRGSSLQLNNLPKPAKIIHNGKPRQSRSQNNSPRDATTPMPTPRGTPGQPTIEEEEPQQGTSFDNAQPPMHKNSHISIPMEPQVDSGLGTEGAESPTHPNDEDGVQTGDEPLSDDAGPPTPSPRNRPPPAGPPRNRPATVTSVRPRFSASLFRRAPLPRPISPPDEVIIETSGRSSTHSTARYVRNNKVVLPLFPAGSWRVLEIIELTFSTTKLPVSAFSFCPIPLREACLDRIHTCLLAFRSALDVYHVLFVYFYI</sequence>
<feature type="transmembrane region" description="Helical" evidence="8">
    <location>
        <begin position="243"/>
        <end position="265"/>
    </location>
</feature>
<dbReference type="EMBL" id="CATQJA010002685">
    <property type="protein sequence ID" value="CAJ0584141.1"/>
    <property type="molecule type" value="Genomic_DNA"/>
</dbReference>
<feature type="non-terminal residue" evidence="11">
    <location>
        <position position="777"/>
    </location>
</feature>
<dbReference type="SUPFAM" id="SSF111352">
    <property type="entry name" value="Ammonium transporter"/>
    <property type="match status" value="1"/>
</dbReference>
<dbReference type="PANTHER" id="PTHR11730">
    <property type="entry name" value="AMMONIUM TRANSPORTER"/>
    <property type="match status" value="1"/>
</dbReference>
<dbReference type="InterPro" id="IPR001905">
    <property type="entry name" value="Ammonium_transpt"/>
</dbReference>
<dbReference type="Proteomes" id="UP001177023">
    <property type="component" value="Unassembled WGS sequence"/>
</dbReference>
<dbReference type="GO" id="GO:0005886">
    <property type="term" value="C:plasma membrane"/>
    <property type="evidence" value="ECO:0007669"/>
    <property type="project" value="UniProtKB-SubCell"/>
</dbReference>
<name>A0AA36DCG0_9BILA</name>
<dbReference type="PROSITE" id="PS01219">
    <property type="entry name" value="AMMONIUM_TRANSP"/>
    <property type="match status" value="1"/>
</dbReference>
<evidence type="ECO:0000256" key="2">
    <source>
        <dbReference type="ARBA" id="ARBA00005887"/>
    </source>
</evidence>
<feature type="transmembrane region" description="Helical" evidence="8">
    <location>
        <begin position="330"/>
        <end position="348"/>
    </location>
</feature>
<comment type="subcellular location">
    <subcellularLocation>
        <location evidence="8">Cell membrane</location>
        <topology evidence="8">Multi-pass membrane protein</topology>
    </subcellularLocation>
    <subcellularLocation>
        <location evidence="1">Membrane</location>
        <topology evidence="1">Multi-pass membrane protein</topology>
    </subcellularLocation>
</comment>
<evidence type="ECO:0000313" key="11">
    <source>
        <dbReference type="EMBL" id="CAJ0584141.1"/>
    </source>
</evidence>
<evidence type="ECO:0000256" key="8">
    <source>
        <dbReference type="RuleBase" id="RU362002"/>
    </source>
</evidence>
<feature type="transmembrane region" description="Helical" evidence="8">
    <location>
        <begin position="398"/>
        <end position="427"/>
    </location>
</feature>
<evidence type="ECO:0000256" key="1">
    <source>
        <dbReference type="ARBA" id="ARBA00004141"/>
    </source>
</evidence>
<evidence type="ECO:0000256" key="4">
    <source>
        <dbReference type="ARBA" id="ARBA00022692"/>
    </source>
</evidence>
<accession>A0AA36DCG0</accession>